<proteinExistence type="inferred from homology"/>
<sequence length="266" mass="28975">MRLQDSVVLLTGATGGMGQAILAQLVAAGARLTAVGRDTATLIELDKRYGDSISTITADLRVPEDRQRLAQTMQSKVGFNLLINAAGVNDFALFENQDDEQISGMININLTATMLVTKSMLPLLKQAPESCVVMVGSTFGAIGYPGFASYCATKFALRGFSEALRRELADTRVSILYLAPRATLTDMNSTAVEEMNAALGVKMDSPEKVARCLVKSLQRNLSEVHLGYPERVFIRLNGLMPQLVSRSLRKQLSTIRQFATTRVENP</sequence>
<dbReference type="SUPFAM" id="SSF51735">
    <property type="entry name" value="NAD(P)-binding Rossmann-fold domains"/>
    <property type="match status" value="1"/>
</dbReference>
<evidence type="ECO:0000256" key="2">
    <source>
        <dbReference type="ARBA" id="ARBA00023002"/>
    </source>
</evidence>
<dbReference type="InterPro" id="IPR002347">
    <property type="entry name" value="SDR_fam"/>
</dbReference>
<dbReference type="NCBIfam" id="NF006565">
    <property type="entry name" value="PRK09072.1"/>
    <property type="match status" value="1"/>
</dbReference>
<evidence type="ECO:0000313" key="4">
    <source>
        <dbReference type="EMBL" id="KKO10851.1"/>
    </source>
</evidence>
<dbReference type="SMART" id="SM00822">
    <property type="entry name" value="PKS_KR"/>
    <property type="match status" value="1"/>
</dbReference>
<keyword evidence="2" id="KW-0560">Oxidoreductase</keyword>
<dbReference type="GO" id="GO:0016020">
    <property type="term" value="C:membrane"/>
    <property type="evidence" value="ECO:0007669"/>
    <property type="project" value="TreeGrafter"/>
</dbReference>
<name>A0A0F9W0Q7_9ZZZZ</name>
<comment type="caution">
    <text evidence="4">The sequence shown here is derived from an EMBL/GenBank/DDBJ whole genome shotgun (WGS) entry which is preliminary data.</text>
</comment>
<dbReference type="PANTHER" id="PTHR44196:SF1">
    <property type="entry name" value="DEHYDROGENASE_REDUCTASE SDR FAMILY MEMBER 7B"/>
    <property type="match status" value="1"/>
</dbReference>
<dbReference type="InterPro" id="IPR036291">
    <property type="entry name" value="NAD(P)-bd_dom_sf"/>
</dbReference>
<dbReference type="AlphaFoldDB" id="A0A0F9W0Q7"/>
<dbReference type="EMBL" id="LAZR01000004">
    <property type="protein sequence ID" value="KKO10851.1"/>
    <property type="molecule type" value="Genomic_DNA"/>
</dbReference>
<dbReference type="Gene3D" id="3.40.50.720">
    <property type="entry name" value="NAD(P)-binding Rossmann-like Domain"/>
    <property type="match status" value="1"/>
</dbReference>
<comment type="similarity">
    <text evidence="1">Belongs to the short-chain dehydrogenases/reductases (SDR) family.</text>
</comment>
<dbReference type="PROSITE" id="PS00061">
    <property type="entry name" value="ADH_SHORT"/>
    <property type="match status" value="1"/>
</dbReference>
<evidence type="ECO:0000256" key="1">
    <source>
        <dbReference type="ARBA" id="ARBA00006484"/>
    </source>
</evidence>
<dbReference type="PANTHER" id="PTHR44196">
    <property type="entry name" value="DEHYDROGENASE/REDUCTASE SDR FAMILY MEMBER 7B"/>
    <property type="match status" value="1"/>
</dbReference>
<protein>
    <recommendedName>
        <fullName evidence="3">Ketoreductase domain-containing protein</fullName>
    </recommendedName>
</protein>
<organism evidence="4">
    <name type="scientific">marine sediment metagenome</name>
    <dbReference type="NCBI Taxonomy" id="412755"/>
    <lineage>
        <taxon>unclassified sequences</taxon>
        <taxon>metagenomes</taxon>
        <taxon>ecological metagenomes</taxon>
    </lineage>
</organism>
<dbReference type="PRINTS" id="PR00081">
    <property type="entry name" value="GDHRDH"/>
</dbReference>
<dbReference type="GO" id="GO:0016491">
    <property type="term" value="F:oxidoreductase activity"/>
    <property type="evidence" value="ECO:0007669"/>
    <property type="project" value="UniProtKB-KW"/>
</dbReference>
<evidence type="ECO:0000259" key="3">
    <source>
        <dbReference type="SMART" id="SM00822"/>
    </source>
</evidence>
<accession>A0A0F9W0Q7</accession>
<dbReference type="InterPro" id="IPR020904">
    <property type="entry name" value="Sc_DH/Rdtase_CS"/>
</dbReference>
<gene>
    <name evidence="4" type="ORF">LCGC14_0023340</name>
</gene>
<dbReference type="InterPro" id="IPR057326">
    <property type="entry name" value="KR_dom"/>
</dbReference>
<dbReference type="CDD" id="cd05233">
    <property type="entry name" value="SDR_c"/>
    <property type="match status" value="1"/>
</dbReference>
<dbReference type="Pfam" id="PF00106">
    <property type="entry name" value="adh_short"/>
    <property type="match status" value="1"/>
</dbReference>
<reference evidence="4" key="1">
    <citation type="journal article" date="2015" name="Nature">
        <title>Complex archaea that bridge the gap between prokaryotes and eukaryotes.</title>
        <authorList>
            <person name="Spang A."/>
            <person name="Saw J.H."/>
            <person name="Jorgensen S.L."/>
            <person name="Zaremba-Niedzwiedzka K."/>
            <person name="Martijn J."/>
            <person name="Lind A.E."/>
            <person name="van Eijk R."/>
            <person name="Schleper C."/>
            <person name="Guy L."/>
            <person name="Ettema T.J."/>
        </authorList>
    </citation>
    <scope>NUCLEOTIDE SEQUENCE</scope>
</reference>
<feature type="domain" description="Ketoreductase" evidence="3">
    <location>
        <begin position="6"/>
        <end position="182"/>
    </location>
</feature>